<evidence type="ECO:0000313" key="3">
    <source>
        <dbReference type="Proteomes" id="UP000789570"/>
    </source>
</evidence>
<reference evidence="2" key="1">
    <citation type="submission" date="2021-06" db="EMBL/GenBank/DDBJ databases">
        <authorList>
            <person name="Kallberg Y."/>
            <person name="Tangrot J."/>
            <person name="Rosling A."/>
        </authorList>
    </citation>
    <scope>NUCLEOTIDE SEQUENCE</scope>
    <source>
        <strain evidence="2">UK204</strain>
    </source>
</reference>
<evidence type="ECO:0000313" key="2">
    <source>
        <dbReference type="EMBL" id="CAG8450840.1"/>
    </source>
</evidence>
<feature type="non-terminal residue" evidence="2">
    <location>
        <position position="1"/>
    </location>
</feature>
<protein>
    <submittedName>
        <fullName evidence="2">6010_t:CDS:1</fullName>
    </submittedName>
</protein>
<feature type="region of interest" description="Disordered" evidence="1">
    <location>
        <begin position="223"/>
        <end position="243"/>
    </location>
</feature>
<comment type="caution">
    <text evidence="2">The sequence shown here is derived from an EMBL/GenBank/DDBJ whole genome shotgun (WGS) entry which is preliminary data.</text>
</comment>
<gene>
    <name evidence="2" type="ORF">FCALED_LOCUS1219</name>
</gene>
<dbReference type="AlphaFoldDB" id="A0A9N8YR68"/>
<dbReference type="EMBL" id="CAJVPQ010000149">
    <property type="protein sequence ID" value="CAG8450840.1"/>
    <property type="molecule type" value="Genomic_DNA"/>
</dbReference>
<sequence length="243" mass="26374">MLIYHTYLLSEAEDLTSDFTGSTRLDDSYSDCLNEHHIRESVDLNDEKVGGGCYDSTGDNIAFVAKSRGSYESSCSDIDYLGSGSGTSGHLANLLVRRSTDPKDENDENIYYDSIGNNVVSVDCDVTSLTRVSGSHDTFGENINSIGISDRLTNCHIIRSANHNIENSYICYDFIGSDGAFIDNGGGSYGYFNDSVASLDNCNNTSDRLINYQIARSPELNDNSLSQRTIGSSSSSGGNVDYD</sequence>
<keyword evidence="3" id="KW-1185">Reference proteome</keyword>
<evidence type="ECO:0000256" key="1">
    <source>
        <dbReference type="SAM" id="MobiDB-lite"/>
    </source>
</evidence>
<organism evidence="2 3">
    <name type="scientific">Funneliformis caledonium</name>
    <dbReference type="NCBI Taxonomy" id="1117310"/>
    <lineage>
        <taxon>Eukaryota</taxon>
        <taxon>Fungi</taxon>
        <taxon>Fungi incertae sedis</taxon>
        <taxon>Mucoromycota</taxon>
        <taxon>Glomeromycotina</taxon>
        <taxon>Glomeromycetes</taxon>
        <taxon>Glomerales</taxon>
        <taxon>Glomeraceae</taxon>
        <taxon>Funneliformis</taxon>
    </lineage>
</organism>
<name>A0A9N8YR68_9GLOM</name>
<feature type="compositionally biased region" description="Low complexity" evidence="1">
    <location>
        <begin position="231"/>
        <end position="243"/>
    </location>
</feature>
<accession>A0A9N8YR68</accession>
<dbReference type="Proteomes" id="UP000789570">
    <property type="component" value="Unassembled WGS sequence"/>
</dbReference>
<proteinExistence type="predicted"/>